<dbReference type="Proteomes" id="UP000243342">
    <property type="component" value="Unassembled WGS sequence"/>
</dbReference>
<evidence type="ECO:0000313" key="3">
    <source>
        <dbReference type="Proteomes" id="UP000243342"/>
    </source>
</evidence>
<evidence type="ECO:0000313" key="2">
    <source>
        <dbReference type="EMBL" id="OIV35386.1"/>
    </source>
</evidence>
<dbReference type="InterPro" id="IPR051540">
    <property type="entry name" value="S-2-haloacid_dehalogenase"/>
</dbReference>
<dbReference type="PRINTS" id="PR00413">
    <property type="entry name" value="HADHALOGNASE"/>
</dbReference>
<evidence type="ECO:0000256" key="1">
    <source>
        <dbReference type="ARBA" id="ARBA00022801"/>
    </source>
</evidence>
<dbReference type="PANTHER" id="PTHR43316">
    <property type="entry name" value="HYDROLASE, HALOACID DELAHOGENASE-RELATED"/>
    <property type="match status" value="1"/>
</dbReference>
<keyword evidence="3" id="KW-1185">Reference proteome</keyword>
<dbReference type="InterPro" id="IPR023214">
    <property type="entry name" value="HAD_sf"/>
</dbReference>
<dbReference type="SUPFAM" id="SSF56784">
    <property type="entry name" value="HAD-like"/>
    <property type="match status" value="1"/>
</dbReference>
<dbReference type="Pfam" id="PF00702">
    <property type="entry name" value="Hydrolase"/>
    <property type="match status" value="1"/>
</dbReference>
<accession>A0A1J7C6W3</accession>
<evidence type="ECO:0008006" key="4">
    <source>
        <dbReference type="Google" id="ProtNLM"/>
    </source>
</evidence>
<name>A0A1J7C6W3_9ACTN</name>
<protein>
    <recommendedName>
        <fullName evidence="4">HAD family hydrolase</fullName>
    </recommendedName>
</protein>
<proteinExistence type="predicted"/>
<dbReference type="PANTHER" id="PTHR43316:SF3">
    <property type="entry name" value="HALOACID DEHALOGENASE, TYPE II (AFU_ORTHOLOGUE AFUA_2G07750)-RELATED"/>
    <property type="match status" value="1"/>
</dbReference>
<dbReference type="OrthoDB" id="3680851at2"/>
<dbReference type="Gene3D" id="3.40.50.1000">
    <property type="entry name" value="HAD superfamily/HAD-like"/>
    <property type="match status" value="1"/>
</dbReference>
<dbReference type="RefSeq" id="WP_071658666.1">
    <property type="nucleotide sequence ID" value="NZ_MLCF01000159.1"/>
</dbReference>
<dbReference type="SFLD" id="SFLDS00003">
    <property type="entry name" value="Haloacid_Dehalogenase"/>
    <property type="match status" value="1"/>
</dbReference>
<gene>
    <name evidence="2" type="ORF">BIV57_21910</name>
</gene>
<dbReference type="InterPro" id="IPR006439">
    <property type="entry name" value="HAD-SF_hydro_IA"/>
</dbReference>
<dbReference type="InterPro" id="IPR036412">
    <property type="entry name" value="HAD-like_sf"/>
</dbReference>
<dbReference type="NCBIfam" id="TIGR01509">
    <property type="entry name" value="HAD-SF-IA-v3"/>
    <property type="match status" value="1"/>
</dbReference>
<comment type="caution">
    <text evidence="2">The sequence shown here is derived from an EMBL/GenBank/DDBJ whole genome shotgun (WGS) entry which is preliminary data.</text>
</comment>
<dbReference type="SFLD" id="SFLDG01129">
    <property type="entry name" value="C1.5:_HAD__Beta-PGM__Phosphata"/>
    <property type="match status" value="1"/>
</dbReference>
<dbReference type="NCBIfam" id="TIGR01549">
    <property type="entry name" value="HAD-SF-IA-v1"/>
    <property type="match status" value="1"/>
</dbReference>
<reference evidence="2 3" key="1">
    <citation type="submission" date="2016-10" db="EMBL/GenBank/DDBJ databases">
        <title>Genome sequence of Streptomyces gilvigriseus MUSC 26.</title>
        <authorList>
            <person name="Lee L.-H."/>
            <person name="Ser H.-L."/>
        </authorList>
    </citation>
    <scope>NUCLEOTIDE SEQUENCE [LARGE SCALE GENOMIC DNA]</scope>
    <source>
        <strain evidence="2 3">MUSC 26</strain>
    </source>
</reference>
<dbReference type="EMBL" id="MLCF01000159">
    <property type="protein sequence ID" value="OIV35386.1"/>
    <property type="molecule type" value="Genomic_DNA"/>
</dbReference>
<dbReference type="STRING" id="1428644.BIV57_21910"/>
<dbReference type="GO" id="GO:0016787">
    <property type="term" value="F:hydrolase activity"/>
    <property type="evidence" value="ECO:0007669"/>
    <property type="project" value="UniProtKB-KW"/>
</dbReference>
<dbReference type="AlphaFoldDB" id="A0A1J7C6W3"/>
<sequence>MGGGIDAVIFDWGGTLTPFHLVDLLEIWRGVARAALPGDAGAEAVEHTALALHRADSAIWNRAYTECTSADLEEIFGSAGVALNRAALDSVHDQWLPHTYTDPEAHAMLAALRGRGLKVGVLSNTVWPRSWHRSWFERDGVLDLIDGDVYSSEIAWTKPHPEAFAAAMSAVGAERPERCVFVGDQLLADVHGAKAAGMRAVFVPYSSGMPVSETAPDAVIRSLAELPSVVEGWM</sequence>
<keyword evidence="1" id="KW-0378">Hydrolase</keyword>
<organism evidence="2 3">
    <name type="scientific">Mangrovactinospora gilvigrisea</name>
    <dbReference type="NCBI Taxonomy" id="1428644"/>
    <lineage>
        <taxon>Bacteria</taxon>
        <taxon>Bacillati</taxon>
        <taxon>Actinomycetota</taxon>
        <taxon>Actinomycetes</taxon>
        <taxon>Kitasatosporales</taxon>
        <taxon>Streptomycetaceae</taxon>
        <taxon>Mangrovactinospora</taxon>
    </lineage>
</organism>